<comment type="caution">
    <text evidence="2">The sequence shown here is derived from an EMBL/GenBank/DDBJ whole genome shotgun (WGS) entry which is preliminary data.</text>
</comment>
<dbReference type="PANTHER" id="PTHR33638">
    <property type="entry name" value="SELENOPROTEIN H"/>
    <property type="match status" value="1"/>
</dbReference>
<dbReference type="AlphaFoldDB" id="A0A8J5FCJ0"/>
<sequence>MAPKRKTRPTAPTPVLSPRKTRSVTAGKRADPPPAKKADPLSNGEPKRARGGRRKADDATAKEKRSDAEEAPVSPAEKDDSAAVVPSKTVIIEAWSLNAIREEGKQLPIMEHDQVVGAEATLTSLVNGSDWQAAATRKTSVTALQALARNEQGQRRRRCLAWMEATAARKKRDGAPTSRMDGHDAFGWQHSVVVCSGDSSKQCTSFKRRAIQVKEGLENAVHGINVSINPDKPRRGCFEIREEGGQMFLSLLNMPRPFTPMKELDMDQVIKDIVKKIT</sequence>
<accession>A0A8J5FCJ0</accession>
<dbReference type="InterPro" id="IPR052674">
    <property type="entry name" value="SelWTH-like"/>
</dbReference>
<dbReference type="GO" id="GO:0005794">
    <property type="term" value="C:Golgi apparatus"/>
    <property type="evidence" value="ECO:0007669"/>
    <property type="project" value="TreeGrafter"/>
</dbReference>
<name>A0A8J5FCJ0_ZINOF</name>
<reference evidence="2 3" key="1">
    <citation type="submission" date="2020-08" db="EMBL/GenBank/DDBJ databases">
        <title>Plant Genome Project.</title>
        <authorList>
            <person name="Zhang R.-G."/>
        </authorList>
    </citation>
    <scope>NUCLEOTIDE SEQUENCE [LARGE SCALE GENOMIC DNA]</scope>
    <source>
        <tissue evidence="2">Rhizome</tissue>
    </source>
</reference>
<protein>
    <submittedName>
        <fullName evidence="2">Uncharacterized protein</fullName>
    </submittedName>
</protein>
<feature type="region of interest" description="Disordered" evidence="1">
    <location>
        <begin position="1"/>
        <end position="84"/>
    </location>
</feature>
<dbReference type="EMBL" id="JACMSC010000016">
    <property type="protein sequence ID" value="KAG6482060.1"/>
    <property type="molecule type" value="Genomic_DNA"/>
</dbReference>
<proteinExistence type="predicted"/>
<dbReference type="PANTHER" id="PTHR33638:SF1">
    <property type="entry name" value="SELENOPROTEIN H"/>
    <property type="match status" value="1"/>
</dbReference>
<gene>
    <name evidence="2" type="ORF">ZIOFF_058687</name>
</gene>
<organism evidence="2 3">
    <name type="scientific">Zingiber officinale</name>
    <name type="common">Ginger</name>
    <name type="synonym">Amomum zingiber</name>
    <dbReference type="NCBI Taxonomy" id="94328"/>
    <lineage>
        <taxon>Eukaryota</taxon>
        <taxon>Viridiplantae</taxon>
        <taxon>Streptophyta</taxon>
        <taxon>Embryophyta</taxon>
        <taxon>Tracheophyta</taxon>
        <taxon>Spermatophyta</taxon>
        <taxon>Magnoliopsida</taxon>
        <taxon>Liliopsida</taxon>
        <taxon>Zingiberales</taxon>
        <taxon>Zingiberaceae</taxon>
        <taxon>Zingiber</taxon>
    </lineage>
</organism>
<evidence type="ECO:0000256" key="1">
    <source>
        <dbReference type="SAM" id="MobiDB-lite"/>
    </source>
</evidence>
<feature type="compositionally biased region" description="Basic and acidic residues" evidence="1">
    <location>
        <begin position="54"/>
        <end position="68"/>
    </location>
</feature>
<evidence type="ECO:0000313" key="3">
    <source>
        <dbReference type="Proteomes" id="UP000734854"/>
    </source>
</evidence>
<keyword evidence="3" id="KW-1185">Reference proteome</keyword>
<dbReference type="Proteomes" id="UP000734854">
    <property type="component" value="Unassembled WGS sequence"/>
</dbReference>
<feature type="compositionally biased region" description="Basic and acidic residues" evidence="1">
    <location>
        <begin position="28"/>
        <end position="39"/>
    </location>
</feature>
<evidence type="ECO:0000313" key="2">
    <source>
        <dbReference type="EMBL" id="KAG6482060.1"/>
    </source>
</evidence>